<evidence type="ECO:0000256" key="3">
    <source>
        <dbReference type="ARBA" id="ARBA00012835"/>
    </source>
</evidence>
<evidence type="ECO:0000256" key="4">
    <source>
        <dbReference type="ARBA" id="ARBA00022490"/>
    </source>
</evidence>
<dbReference type="NCBIfam" id="TIGR00464">
    <property type="entry name" value="gltX_bact"/>
    <property type="match status" value="1"/>
</dbReference>
<dbReference type="EC" id="6.1.1.17" evidence="3"/>
<reference evidence="12" key="1">
    <citation type="journal article" date="2015" name="Nature">
        <title>Complex archaea that bridge the gap between prokaryotes and eukaryotes.</title>
        <authorList>
            <person name="Spang A."/>
            <person name="Saw J.H."/>
            <person name="Jorgensen S.L."/>
            <person name="Zaremba-Niedzwiedzka K."/>
            <person name="Martijn J."/>
            <person name="Lind A.E."/>
            <person name="van Eijk R."/>
            <person name="Schleper C."/>
            <person name="Guy L."/>
            <person name="Ettema T.J."/>
        </authorList>
    </citation>
    <scope>NUCLEOTIDE SEQUENCE</scope>
</reference>
<dbReference type="AlphaFoldDB" id="A0A0F9B259"/>
<evidence type="ECO:0000256" key="9">
    <source>
        <dbReference type="ARBA" id="ARBA00023146"/>
    </source>
</evidence>
<comment type="caution">
    <text evidence="12">The sequence shown here is derived from an EMBL/GenBank/DDBJ whole genome shotgun (WGS) entry which is preliminary data.</text>
</comment>
<dbReference type="GO" id="GO:0004818">
    <property type="term" value="F:glutamate-tRNA ligase activity"/>
    <property type="evidence" value="ECO:0007669"/>
    <property type="project" value="UniProtKB-EC"/>
</dbReference>
<evidence type="ECO:0000256" key="7">
    <source>
        <dbReference type="ARBA" id="ARBA00022840"/>
    </source>
</evidence>
<evidence type="ECO:0000256" key="1">
    <source>
        <dbReference type="ARBA" id="ARBA00004496"/>
    </source>
</evidence>
<evidence type="ECO:0000313" key="12">
    <source>
        <dbReference type="EMBL" id="KKL07872.1"/>
    </source>
</evidence>
<sequence>MEKIRTRFAPSPTGFLHIGGMRTALFGFLYARHNNGKFVLRIEDTDRERSTDEFIVGIIEGMKWMGLDWDEGPFRQTERIDLHKKHIADLLAAGDAYYCYCSPEELDAHRKQAMKEGKPMRYNRKCRGLTEPAEGVNPVVRFKMPLTGSIVIDDMIKGKVTFNNEELDDLIIARSDGTPTYNLVVVADDVDMGITHVIRGEDHLNNTPKQVHIYKAIASEPPRFAHQSLILGPDKGKMSKRHGATSVLEYREAGYLPSALVNYLMRLGWSHGDQEVFTLDELIEYFSLDKVGTSAS</sequence>
<comment type="subcellular location">
    <subcellularLocation>
        <location evidence="1">Cytoplasm</location>
    </subcellularLocation>
</comment>
<proteinExistence type="predicted"/>
<dbReference type="GO" id="GO:0006424">
    <property type="term" value="P:glutamyl-tRNA aminoacylation"/>
    <property type="evidence" value="ECO:0007669"/>
    <property type="project" value="InterPro"/>
</dbReference>
<evidence type="ECO:0000256" key="10">
    <source>
        <dbReference type="ARBA" id="ARBA00030865"/>
    </source>
</evidence>
<dbReference type="CDD" id="cd00808">
    <property type="entry name" value="GluRS_core"/>
    <property type="match status" value="1"/>
</dbReference>
<keyword evidence="9" id="KW-0030">Aminoacyl-tRNA synthetase</keyword>
<dbReference type="FunFam" id="3.40.50.620:FF:000007">
    <property type="entry name" value="Glutamate--tRNA ligase"/>
    <property type="match status" value="1"/>
</dbReference>
<dbReference type="GO" id="GO:0008270">
    <property type="term" value="F:zinc ion binding"/>
    <property type="evidence" value="ECO:0007669"/>
    <property type="project" value="InterPro"/>
</dbReference>
<dbReference type="InterPro" id="IPR001412">
    <property type="entry name" value="aa-tRNA-synth_I_CS"/>
</dbReference>
<dbReference type="InterPro" id="IPR000924">
    <property type="entry name" value="Glu/Gln-tRNA-synth"/>
</dbReference>
<dbReference type="InterPro" id="IPR049940">
    <property type="entry name" value="GluQ/Sye"/>
</dbReference>
<protein>
    <recommendedName>
        <fullName evidence="3">glutamate--tRNA ligase</fullName>
        <ecNumber evidence="3">6.1.1.17</ecNumber>
    </recommendedName>
    <alternativeName>
        <fullName evidence="10">Glutamyl-tRNA synthetase</fullName>
    </alternativeName>
</protein>
<keyword evidence="5" id="KW-0436">Ligase</keyword>
<keyword evidence="7" id="KW-0067">ATP-binding</keyword>
<evidence type="ECO:0000256" key="5">
    <source>
        <dbReference type="ARBA" id="ARBA00022598"/>
    </source>
</evidence>
<accession>A0A0F9B259</accession>
<dbReference type="InterPro" id="IPR014729">
    <property type="entry name" value="Rossmann-like_a/b/a_fold"/>
</dbReference>
<dbReference type="EMBL" id="LAZR01043114">
    <property type="protein sequence ID" value="KKL07872.1"/>
    <property type="molecule type" value="Genomic_DNA"/>
</dbReference>
<comment type="subunit">
    <text evidence="2">Monomer.</text>
</comment>
<organism evidence="12">
    <name type="scientific">marine sediment metagenome</name>
    <dbReference type="NCBI Taxonomy" id="412755"/>
    <lineage>
        <taxon>unclassified sequences</taxon>
        <taxon>metagenomes</taxon>
        <taxon>ecological metagenomes</taxon>
    </lineage>
</organism>
<dbReference type="InterPro" id="IPR004527">
    <property type="entry name" value="Glu-tRNA-ligase_bac/mito"/>
</dbReference>
<evidence type="ECO:0000256" key="8">
    <source>
        <dbReference type="ARBA" id="ARBA00022917"/>
    </source>
</evidence>
<evidence type="ECO:0000256" key="6">
    <source>
        <dbReference type="ARBA" id="ARBA00022741"/>
    </source>
</evidence>
<evidence type="ECO:0000259" key="11">
    <source>
        <dbReference type="Pfam" id="PF00749"/>
    </source>
</evidence>
<dbReference type="Pfam" id="PF00749">
    <property type="entry name" value="tRNA-synt_1c"/>
    <property type="match status" value="1"/>
</dbReference>
<name>A0A0F9B259_9ZZZZ</name>
<dbReference type="Gene3D" id="3.40.50.620">
    <property type="entry name" value="HUPs"/>
    <property type="match status" value="1"/>
</dbReference>
<dbReference type="InterPro" id="IPR020058">
    <property type="entry name" value="Glu/Gln-tRNA-synth_Ib_cat-dom"/>
</dbReference>
<dbReference type="GO" id="GO:0005829">
    <property type="term" value="C:cytosol"/>
    <property type="evidence" value="ECO:0007669"/>
    <property type="project" value="TreeGrafter"/>
</dbReference>
<keyword evidence="6" id="KW-0547">Nucleotide-binding</keyword>
<feature type="domain" description="Glutamyl/glutaminyl-tRNA synthetase class Ib catalytic" evidence="11">
    <location>
        <begin position="3"/>
        <end position="290"/>
    </location>
</feature>
<dbReference type="SUPFAM" id="SSF52374">
    <property type="entry name" value="Nucleotidylyl transferase"/>
    <property type="match status" value="1"/>
</dbReference>
<dbReference type="PROSITE" id="PS00178">
    <property type="entry name" value="AA_TRNA_LIGASE_I"/>
    <property type="match status" value="1"/>
</dbReference>
<keyword evidence="4" id="KW-0963">Cytoplasm</keyword>
<dbReference type="InterPro" id="IPR033910">
    <property type="entry name" value="GluRS_core"/>
</dbReference>
<evidence type="ECO:0000256" key="2">
    <source>
        <dbReference type="ARBA" id="ARBA00011245"/>
    </source>
</evidence>
<keyword evidence="8" id="KW-0648">Protein biosynthesis</keyword>
<gene>
    <name evidence="12" type="ORF">LCGC14_2581660</name>
</gene>
<feature type="non-terminal residue" evidence="12">
    <location>
        <position position="296"/>
    </location>
</feature>
<dbReference type="PRINTS" id="PR00987">
    <property type="entry name" value="TRNASYNTHGLU"/>
</dbReference>
<dbReference type="PANTHER" id="PTHR43311">
    <property type="entry name" value="GLUTAMATE--TRNA LIGASE"/>
    <property type="match status" value="1"/>
</dbReference>
<dbReference type="PANTHER" id="PTHR43311:SF2">
    <property type="entry name" value="GLUTAMATE--TRNA LIGASE, MITOCHONDRIAL-RELATED"/>
    <property type="match status" value="1"/>
</dbReference>
<dbReference type="GO" id="GO:0005524">
    <property type="term" value="F:ATP binding"/>
    <property type="evidence" value="ECO:0007669"/>
    <property type="project" value="UniProtKB-KW"/>
</dbReference>